<dbReference type="InterPro" id="IPR052297">
    <property type="entry name" value="RING-CH-type_E3_ubiq-ligase"/>
</dbReference>
<reference evidence="11" key="1">
    <citation type="submission" date="2025-08" db="UniProtKB">
        <authorList>
            <consortium name="Ensembl"/>
        </authorList>
    </citation>
    <scope>IDENTIFICATION</scope>
</reference>
<evidence type="ECO:0000256" key="7">
    <source>
        <dbReference type="ARBA" id="ARBA00022786"/>
    </source>
</evidence>
<evidence type="ECO:0000256" key="1">
    <source>
        <dbReference type="ARBA" id="ARBA00000900"/>
    </source>
</evidence>
<keyword evidence="12" id="KW-1185">Reference proteome</keyword>
<dbReference type="PANTHER" id="PTHR14471:SF5">
    <property type="entry name" value="E3 UBIQUITIN-PROTEIN LIGASE MARCHF10-RELATED"/>
    <property type="match status" value="1"/>
</dbReference>
<dbReference type="GO" id="GO:0061630">
    <property type="term" value="F:ubiquitin protein ligase activity"/>
    <property type="evidence" value="ECO:0007669"/>
    <property type="project" value="UniProtKB-EC"/>
</dbReference>
<reference evidence="11" key="2">
    <citation type="submission" date="2025-09" db="UniProtKB">
        <authorList>
            <consortium name="Ensembl"/>
        </authorList>
    </citation>
    <scope>IDENTIFICATION</scope>
</reference>
<evidence type="ECO:0000256" key="4">
    <source>
        <dbReference type="ARBA" id="ARBA00022679"/>
    </source>
</evidence>
<dbReference type="Pfam" id="PF12906">
    <property type="entry name" value="RINGv"/>
    <property type="match status" value="1"/>
</dbReference>
<comment type="pathway">
    <text evidence="2">Protein modification; protein ubiquitination.</text>
</comment>
<dbReference type="GO" id="GO:0008270">
    <property type="term" value="F:zinc ion binding"/>
    <property type="evidence" value="ECO:0007669"/>
    <property type="project" value="UniProtKB-KW"/>
</dbReference>
<name>A0A7M4EMC1_CROPO</name>
<feature type="compositionally biased region" description="Polar residues" evidence="9">
    <location>
        <begin position="345"/>
        <end position="380"/>
    </location>
</feature>
<proteinExistence type="predicted"/>
<evidence type="ECO:0000256" key="9">
    <source>
        <dbReference type="SAM" id="MobiDB-lite"/>
    </source>
</evidence>
<feature type="compositionally biased region" description="Low complexity" evidence="9">
    <location>
        <begin position="477"/>
        <end position="487"/>
    </location>
</feature>
<feature type="region of interest" description="Disordered" evidence="9">
    <location>
        <begin position="276"/>
        <end position="324"/>
    </location>
</feature>
<dbReference type="AlphaFoldDB" id="A0A7M4EMC1"/>
<gene>
    <name evidence="11" type="primary">MARCHF10</name>
</gene>
<dbReference type="Proteomes" id="UP000594220">
    <property type="component" value="Unplaced"/>
</dbReference>
<keyword evidence="6" id="KW-0863">Zinc-finger</keyword>
<keyword evidence="5" id="KW-0479">Metal-binding</keyword>
<feature type="domain" description="RING-CH-type" evidence="10">
    <location>
        <begin position="586"/>
        <end position="656"/>
    </location>
</feature>
<dbReference type="Ensembl" id="ENSCPRT00005014033.1">
    <property type="protein sequence ID" value="ENSCPRP00005011910.1"/>
    <property type="gene ID" value="ENSCPRG00005008490.1"/>
</dbReference>
<evidence type="ECO:0000256" key="2">
    <source>
        <dbReference type="ARBA" id="ARBA00004906"/>
    </source>
</evidence>
<dbReference type="PANTHER" id="PTHR14471">
    <property type="entry name" value="MARCH7/10 E3 UBIQUITIN PROTEIN LIGASE FAMILY MEMBER"/>
    <property type="match status" value="1"/>
</dbReference>
<dbReference type="PROSITE" id="PS51292">
    <property type="entry name" value="ZF_RING_CH"/>
    <property type="match status" value="1"/>
</dbReference>
<keyword evidence="4" id="KW-0808">Transferase</keyword>
<feature type="compositionally biased region" description="Basic and acidic residues" evidence="9">
    <location>
        <begin position="277"/>
        <end position="295"/>
    </location>
</feature>
<dbReference type="InterPro" id="IPR011016">
    <property type="entry name" value="Znf_RING-CH"/>
</dbReference>
<sequence length="749" mass="83997">MAIVLTTGITFVKQYKRNMKRGGQLKKQTNKCNVKKHNHLVKLYGCIYSPTNANILWIRQSQSIGMPHVSRWWQPPLDDCSGHGYYCLVVQWCLLPSCSGGPLEDSKASIKSLKLSFVWNADSEVQKDGKEQTSENTFKCKKKSQERRNLIQSSKLNLRQKGPDRDKNMENVFIQAQQSSAQSSAPTLQGTSGSFLSHQSSGPSPTSTRKAPLKFRDENIYSMLCFNMEDTYEENDSRKEEEILEEEFISFSLNKSPTPLEQARLPCRTSLVQDKQFNSEEVRDDKNVLSRRTESSHQPLRKLSITDSAVEQFSPGQRKSGDNGKSCAPYRCFFEDMASDKNENETLSLSSRNSQTENKLDGTSISENLNNASADVSNREWQSYESNPRRYADLLTSARATSHQPLFYSAYRTPRSLIRSLHGAEASANLSSTTALPQVLDLDGTSRFNVHRPLSPIRSRESFSAVESYDSSPILNPPEESTSPSAPSHDEENLLNSQSSFISLDSTNPILFQSDFTACLYMAGIQHDQLSLALLAMSDLHNQNNAVSNITPSHSPSHSKEIKKPSTDPENILYFFICVFSLLEEDSEEEGDQCRICQIAGGSITNPLLEPCSCVGSLQYVHQECLKSWLKAKIKSGADLETIKNCELCKQSLVVELGDFNVSDYYRNHQQSQVRNVIYYYVLKSARLDPDGVGEAGVSLTWVSGGFPEQQQCQTGRSEPGQQPEFGSGWPGSGLWKHKMLPRAPYHFF</sequence>
<dbReference type="InterPro" id="IPR013083">
    <property type="entry name" value="Znf_RING/FYVE/PHD"/>
</dbReference>
<feature type="region of interest" description="Disordered" evidence="9">
    <location>
        <begin position="126"/>
        <end position="165"/>
    </location>
</feature>
<evidence type="ECO:0000313" key="11">
    <source>
        <dbReference type="Ensembl" id="ENSCPRP00005011910.1"/>
    </source>
</evidence>
<keyword evidence="7" id="KW-0833">Ubl conjugation pathway</keyword>
<feature type="region of interest" description="Disordered" evidence="9">
    <location>
        <begin position="177"/>
        <end position="212"/>
    </location>
</feature>
<feature type="compositionally biased region" description="Polar residues" evidence="9">
    <location>
        <begin position="186"/>
        <end position="209"/>
    </location>
</feature>
<organism evidence="11 12">
    <name type="scientific">Crocodylus porosus</name>
    <name type="common">Saltwater crocodile</name>
    <name type="synonym">Estuarine crocodile</name>
    <dbReference type="NCBI Taxonomy" id="8502"/>
    <lineage>
        <taxon>Eukaryota</taxon>
        <taxon>Metazoa</taxon>
        <taxon>Chordata</taxon>
        <taxon>Craniata</taxon>
        <taxon>Vertebrata</taxon>
        <taxon>Euteleostomi</taxon>
        <taxon>Archelosauria</taxon>
        <taxon>Archosauria</taxon>
        <taxon>Crocodylia</taxon>
        <taxon>Longirostres</taxon>
        <taxon>Crocodylidae</taxon>
        <taxon>Crocodylus</taxon>
    </lineage>
</organism>
<dbReference type="SUPFAM" id="SSF57850">
    <property type="entry name" value="RING/U-box"/>
    <property type="match status" value="1"/>
</dbReference>
<evidence type="ECO:0000313" key="12">
    <source>
        <dbReference type="Proteomes" id="UP000594220"/>
    </source>
</evidence>
<evidence type="ECO:0000256" key="5">
    <source>
        <dbReference type="ARBA" id="ARBA00022723"/>
    </source>
</evidence>
<protein>
    <recommendedName>
        <fullName evidence="3">RING-type E3 ubiquitin transferase</fullName>
        <ecNumber evidence="3">2.3.2.27</ecNumber>
    </recommendedName>
</protein>
<keyword evidence="8" id="KW-0862">Zinc</keyword>
<evidence type="ECO:0000256" key="3">
    <source>
        <dbReference type="ARBA" id="ARBA00012483"/>
    </source>
</evidence>
<dbReference type="EC" id="2.3.2.27" evidence="3"/>
<comment type="catalytic activity">
    <reaction evidence="1">
        <text>S-ubiquitinyl-[E2 ubiquitin-conjugating enzyme]-L-cysteine + [acceptor protein]-L-lysine = [E2 ubiquitin-conjugating enzyme]-L-cysteine + N(6)-ubiquitinyl-[acceptor protein]-L-lysine.</text>
        <dbReference type="EC" id="2.3.2.27"/>
    </reaction>
</comment>
<evidence type="ECO:0000256" key="6">
    <source>
        <dbReference type="ARBA" id="ARBA00022771"/>
    </source>
</evidence>
<feature type="compositionally biased region" description="Polar residues" evidence="9">
    <location>
        <begin position="305"/>
        <end position="317"/>
    </location>
</feature>
<feature type="region of interest" description="Disordered" evidence="9">
    <location>
        <begin position="468"/>
        <end position="492"/>
    </location>
</feature>
<feature type="region of interest" description="Disordered" evidence="9">
    <location>
        <begin position="344"/>
        <end position="380"/>
    </location>
</feature>
<dbReference type="Gene3D" id="3.30.40.10">
    <property type="entry name" value="Zinc/RING finger domain, C3HC4 (zinc finger)"/>
    <property type="match status" value="1"/>
</dbReference>
<evidence type="ECO:0000259" key="10">
    <source>
        <dbReference type="PROSITE" id="PS51292"/>
    </source>
</evidence>
<accession>A0A7M4EMC1</accession>
<evidence type="ECO:0000256" key="8">
    <source>
        <dbReference type="ARBA" id="ARBA00022833"/>
    </source>
</evidence>
<dbReference type="SMART" id="SM00744">
    <property type="entry name" value="RINGv"/>
    <property type="match status" value="1"/>
</dbReference>
<dbReference type="GeneTree" id="ENSGT00530000063836"/>